<dbReference type="InterPro" id="IPR050105">
    <property type="entry name" value="MoCo_biosynth_MoaA/MoaC"/>
</dbReference>
<evidence type="ECO:0000313" key="16">
    <source>
        <dbReference type="EMBL" id="CZR70055.1"/>
    </source>
</evidence>
<evidence type="ECO:0000256" key="10">
    <source>
        <dbReference type="ARBA" id="ARBA00023128"/>
    </source>
</evidence>
<dbReference type="InterPro" id="IPR058240">
    <property type="entry name" value="rSAM_sf"/>
</dbReference>
<keyword evidence="5" id="KW-0949">S-adenosyl-L-methionine</keyword>
<keyword evidence="9" id="KW-0411">Iron-sulfur</keyword>
<dbReference type="PROSITE" id="PS51918">
    <property type="entry name" value="RADICAL_SAM"/>
    <property type="match status" value="1"/>
</dbReference>
<evidence type="ECO:0000313" key="17">
    <source>
        <dbReference type="Proteomes" id="UP000184330"/>
    </source>
</evidence>
<dbReference type="InterPro" id="IPR006638">
    <property type="entry name" value="Elp3/MiaA/NifB-like_rSAM"/>
</dbReference>
<dbReference type="OrthoDB" id="429626at2759"/>
<dbReference type="InterPro" id="IPR013483">
    <property type="entry name" value="MoaA"/>
</dbReference>
<dbReference type="SFLD" id="SFLDG01386">
    <property type="entry name" value="main_SPASM_domain-containing"/>
    <property type="match status" value="1"/>
</dbReference>
<comment type="pathway">
    <text evidence="2">Cofactor biosynthesis; molybdopterin biosynthesis.</text>
</comment>
<organism evidence="16 17">
    <name type="scientific">Phialocephala subalpina</name>
    <dbReference type="NCBI Taxonomy" id="576137"/>
    <lineage>
        <taxon>Eukaryota</taxon>
        <taxon>Fungi</taxon>
        <taxon>Dikarya</taxon>
        <taxon>Ascomycota</taxon>
        <taxon>Pezizomycotina</taxon>
        <taxon>Leotiomycetes</taxon>
        <taxon>Helotiales</taxon>
        <taxon>Mollisiaceae</taxon>
        <taxon>Phialocephala</taxon>
        <taxon>Phialocephala fortinii species complex</taxon>
    </lineage>
</organism>
<dbReference type="PROSITE" id="PS01305">
    <property type="entry name" value="MOAA_NIFB_PQQE"/>
    <property type="match status" value="1"/>
</dbReference>
<evidence type="ECO:0000256" key="13">
    <source>
        <dbReference type="ARBA" id="ARBA00023239"/>
    </source>
</evidence>
<feature type="domain" description="Radical SAM core" evidence="15">
    <location>
        <begin position="87"/>
        <end position="320"/>
    </location>
</feature>
<dbReference type="CDD" id="cd01335">
    <property type="entry name" value="Radical_SAM"/>
    <property type="match status" value="1"/>
</dbReference>
<keyword evidence="10" id="KW-0496">Mitochondrion</keyword>
<keyword evidence="11" id="KW-0342">GTP-binding</keyword>
<reference evidence="16 17" key="1">
    <citation type="submission" date="2016-03" db="EMBL/GenBank/DDBJ databases">
        <authorList>
            <person name="Ploux O."/>
        </authorList>
    </citation>
    <scope>NUCLEOTIDE SEQUENCE [LARGE SCALE GENOMIC DNA]</scope>
    <source>
        <strain evidence="16 17">UAMH 11012</strain>
    </source>
</reference>
<dbReference type="UniPathway" id="UPA00344"/>
<dbReference type="SMART" id="SM00729">
    <property type="entry name" value="Elp3"/>
    <property type="match status" value="1"/>
</dbReference>
<dbReference type="Pfam" id="PF06463">
    <property type="entry name" value="Mob_synth_C"/>
    <property type="match status" value="1"/>
</dbReference>
<dbReference type="PANTHER" id="PTHR22960:SF0">
    <property type="entry name" value="MOLYBDENUM COFACTOR BIOSYNTHESIS PROTEIN 1"/>
    <property type="match status" value="1"/>
</dbReference>
<evidence type="ECO:0000256" key="12">
    <source>
        <dbReference type="ARBA" id="ARBA00023150"/>
    </source>
</evidence>
<accession>A0A1L7XYN5</accession>
<evidence type="ECO:0000256" key="3">
    <source>
        <dbReference type="ARBA" id="ARBA00012167"/>
    </source>
</evidence>
<sequence>MSLFLTRLPIWKRTVDQRLVRIDYRSLINKGGPQQAPSTYPHVVSANGTPPQQELAIPVESADSRTPKRLINFDKPLKPFSSFLVDKFGREHNYLRISITEKCNLRCLYCMPAEGVTLSPTRELLTTAEIVILASLFVSQGVTKIRLTGGEPTVRRDILFLMEQLGSLRQHGLKEICLTTNGITLHRHLDKMIAWGLTNINISLDTLDPHLFQIMTRRNGFSAVMKNIDQVLERNALGAGIKFKINCVVMRNTNNREILDFVEFVRNRAVEVRFLEYLPFDGNKWAEGKMMPFAEMLDLVKEHYPTIEKVPDHVNDTGKSFRIPGFIGQIAFVTSITDHFCGSCNRLRLMNDGNLKVCLFGNAEVSLRDLLRKYNNGEPLGQEDLDYWKTEALSGSLGSGMMKMELLDMIKAAVGKKAAKHAGLGVLENMKNRPMILIGG</sequence>
<dbReference type="Pfam" id="PF04055">
    <property type="entry name" value="Radical_SAM"/>
    <property type="match status" value="1"/>
</dbReference>
<keyword evidence="13" id="KW-0456">Lyase</keyword>
<dbReference type="GO" id="GO:0046872">
    <property type="term" value="F:metal ion binding"/>
    <property type="evidence" value="ECO:0007669"/>
    <property type="project" value="UniProtKB-KW"/>
</dbReference>
<comment type="catalytic activity">
    <reaction evidence="14">
        <text>GTP + AH2 + S-adenosyl-L-methionine = (8S)-3',8-cyclo-7,8-dihydroguanosine 5'-triphosphate + 5'-deoxyadenosine + L-methionine + A + H(+)</text>
        <dbReference type="Rhea" id="RHEA:49576"/>
        <dbReference type="ChEBI" id="CHEBI:13193"/>
        <dbReference type="ChEBI" id="CHEBI:15378"/>
        <dbReference type="ChEBI" id="CHEBI:17319"/>
        <dbReference type="ChEBI" id="CHEBI:17499"/>
        <dbReference type="ChEBI" id="CHEBI:37565"/>
        <dbReference type="ChEBI" id="CHEBI:57844"/>
        <dbReference type="ChEBI" id="CHEBI:59789"/>
        <dbReference type="ChEBI" id="CHEBI:131766"/>
        <dbReference type="EC" id="4.1.99.22"/>
    </reaction>
</comment>
<dbReference type="Proteomes" id="UP000184330">
    <property type="component" value="Unassembled WGS sequence"/>
</dbReference>
<dbReference type="GO" id="GO:0061799">
    <property type="term" value="F:cyclic pyranopterin monophosphate synthase activity"/>
    <property type="evidence" value="ECO:0007669"/>
    <property type="project" value="TreeGrafter"/>
</dbReference>
<evidence type="ECO:0000256" key="5">
    <source>
        <dbReference type="ARBA" id="ARBA00022691"/>
    </source>
</evidence>
<evidence type="ECO:0000256" key="9">
    <source>
        <dbReference type="ARBA" id="ARBA00023014"/>
    </source>
</evidence>
<keyword evidence="6" id="KW-0479">Metal-binding</keyword>
<evidence type="ECO:0000256" key="11">
    <source>
        <dbReference type="ARBA" id="ARBA00023134"/>
    </source>
</evidence>
<dbReference type="CDD" id="cd21117">
    <property type="entry name" value="Twitch_MoaA"/>
    <property type="match status" value="1"/>
</dbReference>
<evidence type="ECO:0000256" key="2">
    <source>
        <dbReference type="ARBA" id="ARBA00005046"/>
    </source>
</evidence>
<dbReference type="GO" id="GO:0061798">
    <property type="term" value="F:GTP 3',8'-cyclase activity"/>
    <property type="evidence" value="ECO:0007669"/>
    <property type="project" value="UniProtKB-EC"/>
</dbReference>
<evidence type="ECO:0000256" key="6">
    <source>
        <dbReference type="ARBA" id="ARBA00022723"/>
    </source>
</evidence>
<dbReference type="NCBIfam" id="TIGR02666">
    <property type="entry name" value="moaA"/>
    <property type="match status" value="1"/>
</dbReference>
<evidence type="ECO:0000256" key="7">
    <source>
        <dbReference type="ARBA" id="ARBA00022741"/>
    </source>
</evidence>
<name>A0A1L7XYN5_9HELO</name>
<evidence type="ECO:0000256" key="8">
    <source>
        <dbReference type="ARBA" id="ARBA00023004"/>
    </source>
</evidence>
<dbReference type="GO" id="GO:0006777">
    <property type="term" value="P:Mo-molybdopterin cofactor biosynthetic process"/>
    <property type="evidence" value="ECO:0007669"/>
    <property type="project" value="UniProtKB-KW"/>
</dbReference>
<dbReference type="InterPro" id="IPR000385">
    <property type="entry name" value="MoaA_NifB_PqqE_Fe-S-bd_CS"/>
</dbReference>
<gene>
    <name evidence="16" type="ORF">PAC_19956</name>
</gene>
<dbReference type="SUPFAM" id="SSF102114">
    <property type="entry name" value="Radical SAM enzymes"/>
    <property type="match status" value="1"/>
</dbReference>
<dbReference type="SFLD" id="SFLDS00029">
    <property type="entry name" value="Radical_SAM"/>
    <property type="match status" value="1"/>
</dbReference>
<dbReference type="Gene3D" id="3.20.20.70">
    <property type="entry name" value="Aldolase class I"/>
    <property type="match status" value="1"/>
</dbReference>
<dbReference type="AlphaFoldDB" id="A0A1L7XYN5"/>
<dbReference type="InterPro" id="IPR013785">
    <property type="entry name" value="Aldolase_TIM"/>
</dbReference>
<dbReference type="GO" id="GO:0051539">
    <property type="term" value="F:4 iron, 4 sulfur cluster binding"/>
    <property type="evidence" value="ECO:0007669"/>
    <property type="project" value="UniProtKB-KW"/>
</dbReference>
<comment type="cofactor">
    <cofactor evidence="1">
        <name>[4Fe-4S] cluster</name>
        <dbReference type="ChEBI" id="CHEBI:49883"/>
    </cofactor>
</comment>
<evidence type="ECO:0000259" key="15">
    <source>
        <dbReference type="PROSITE" id="PS51918"/>
    </source>
</evidence>
<dbReference type="PANTHER" id="PTHR22960">
    <property type="entry name" value="MOLYBDOPTERIN COFACTOR SYNTHESIS PROTEIN A"/>
    <property type="match status" value="1"/>
</dbReference>
<evidence type="ECO:0000256" key="1">
    <source>
        <dbReference type="ARBA" id="ARBA00001966"/>
    </source>
</evidence>
<proteinExistence type="predicted"/>
<dbReference type="EMBL" id="FJOG01000091">
    <property type="protein sequence ID" value="CZR70055.1"/>
    <property type="molecule type" value="Genomic_DNA"/>
</dbReference>
<keyword evidence="8" id="KW-0408">Iron</keyword>
<evidence type="ECO:0000256" key="4">
    <source>
        <dbReference type="ARBA" id="ARBA00022485"/>
    </source>
</evidence>
<protein>
    <recommendedName>
        <fullName evidence="3">GTP 3',8-cyclase</fullName>
        <ecNumber evidence="3">4.1.99.22</ecNumber>
    </recommendedName>
</protein>
<dbReference type="SFLD" id="SFLDG01383">
    <property type="entry name" value="cyclic_pyranopterin_phosphate"/>
    <property type="match status" value="1"/>
</dbReference>
<dbReference type="EC" id="4.1.99.22" evidence="3"/>
<dbReference type="InterPro" id="IPR007197">
    <property type="entry name" value="rSAM"/>
</dbReference>
<dbReference type="InterPro" id="IPR010505">
    <property type="entry name" value="MoaA_twitch"/>
</dbReference>
<dbReference type="SFLD" id="SFLDG01067">
    <property type="entry name" value="SPASM/twitch_domain_containing"/>
    <property type="match status" value="1"/>
</dbReference>
<evidence type="ECO:0000256" key="14">
    <source>
        <dbReference type="ARBA" id="ARBA00048697"/>
    </source>
</evidence>
<dbReference type="GO" id="GO:0005525">
    <property type="term" value="F:GTP binding"/>
    <property type="evidence" value="ECO:0007669"/>
    <property type="project" value="UniProtKB-KW"/>
</dbReference>
<keyword evidence="7" id="KW-0547">Nucleotide-binding</keyword>
<keyword evidence="17" id="KW-1185">Reference proteome</keyword>
<keyword evidence="4" id="KW-0004">4Fe-4S</keyword>
<dbReference type="STRING" id="576137.A0A1L7XYN5"/>
<keyword evidence="12" id="KW-0501">Molybdenum cofactor biosynthesis</keyword>
<dbReference type="InterPro" id="IPR040064">
    <property type="entry name" value="MoaA-like"/>
</dbReference>